<dbReference type="KEGG" id="asd:AS9A_2845"/>
<gene>
    <name evidence="1" type="ordered locus">AS9A_2845</name>
</gene>
<dbReference type="Proteomes" id="UP000009235">
    <property type="component" value="Chromosome"/>
</dbReference>
<reference evidence="1 2" key="1">
    <citation type="journal article" date="2011" name="J. Bacteriol.">
        <title>Complete genome sequence of Amycolicicoccus subflavus DQS3-9A1T, an actinomycete isolated from crude oil-polluted soil.</title>
        <authorList>
            <person name="Cai M."/>
            <person name="Chen W.M."/>
            <person name="Nie Y."/>
            <person name="Chi C.Q."/>
            <person name="Wang Y.N."/>
            <person name="Tang Y.Q."/>
            <person name="Li G.Y."/>
            <person name="Wu X.L."/>
        </authorList>
    </citation>
    <scope>NUCLEOTIDE SEQUENCE [LARGE SCALE GENOMIC DNA]</scope>
    <source>
        <strain evidence="2">DSM 45089 / DQS3-9A1</strain>
    </source>
</reference>
<keyword evidence="2" id="KW-1185">Reference proteome</keyword>
<evidence type="ECO:0000313" key="2">
    <source>
        <dbReference type="Proteomes" id="UP000009235"/>
    </source>
</evidence>
<sequence length="187" mass="20962">METLIAVGVLLALFVFGWFWNVLTASAEDKALDLADKAIYGRERQATTDLGAVALRIRTSVNSAELWNEISFRLPLPYGKPKFQESLYIAGELESTQEGSYGLRINWDECIQSAIVVIRESDKQTVCEHAMLQWAESGMAMRKAVSHFNALRENLVALVQGMDPQARVTLVDEHEREKPFTASKSLN</sequence>
<dbReference type="RefSeq" id="WP_013807641.1">
    <property type="nucleotide sequence ID" value="NC_015564.1"/>
</dbReference>
<dbReference type="OrthoDB" id="9821841at2"/>
<dbReference type="STRING" id="443218.AS9A_2845"/>
<dbReference type="EMBL" id="CP002786">
    <property type="protein sequence ID" value="AEF41292.1"/>
    <property type="molecule type" value="Genomic_DNA"/>
</dbReference>
<dbReference type="AlphaFoldDB" id="F6EJ60"/>
<proteinExistence type="predicted"/>
<protein>
    <submittedName>
        <fullName evidence="1">Uncharacterized protein</fullName>
    </submittedName>
</protein>
<organism evidence="1 2">
    <name type="scientific">Hoyosella subflava (strain DSM 45089 / JCM 17490 / NBRC 109087 / DQS3-9A1)</name>
    <name type="common">Amycolicicoccus subflavus</name>
    <dbReference type="NCBI Taxonomy" id="443218"/>
    <lineage>
        <taxon>Bacteria</taxon>
        <taxon>Bacillati</taxon>
        <taxon>Actinomycetota</taxon>
        <taxon>Actinomycetes</taxon>
        <taxon>Mycobacteriales</taxon>
        <taxon>Hoyosellaceae</taxon>
        <taxon>Hoyosella</taxon>
    </lineage>
</organism>
<dbReference type="HOGENOM" id="CLU_1444873_0_0_11"/>
<accession>F6EJ60</accession>
<evidence type="ECO:0000313" key="1">
    <source>
        <dbReference type="EMBL" id="AEF41292.1"/>
    </source>
</evidence>
<name>F6EJ60_HOYSD</name>